<dbReference type="InterPro" id="IPR016032">
    <property type="entry name" value="Sig_transdc_resp-reg_C-effctor"/>
</dbReference>
<accession>A0A368VG79</accession>
<feature type="domain" description="HTH luxR-type" evidence="5">
    <location>
        <begin position="777"/>
        <end position="842"/>
    </location>
</feature>
<protein>
    <submittedName>
        <fullName evidence="6">Regulatory LuxR family protein</fullName>
    </submittedName>
</protein>
<keyword evidence="1" id="KW-0805">Transcription regulation</keyword>
<dbReference type="PROSITE" id="PS00622">
    <property type="entry name" value="HTH_LUXR_1"/>
    <property type="match status" value="1"/>
</dbReference>
<dbReference type="CDD" id="cd06170">
    <property type="entry name" value="LuxR_C_like"/>
    <property type="match status" value="1"/>
</dbReference>
<dbReference type="Gene3D" id="1.25.40.10">
    <property type="entry name" value="Tetratricopeptide repeat domain"/>
    <property type="match status" value="1"/>
</dbReference>
<reference evidence="6 7" key="1">
    <citation type="submission" date="2018-07" db="EMBL/GenBank/DDBJ databases">
        <title>Genomic Encyclopedia of Type Strains, Phase III (KMG-III): the genomes of soil and plant-associated and newly described type strains.</title>
        <authorList>
            <person name="Whitman W."/>
        </authorList>
    </citation>
    <scope>NUCLEOTIDE SEQUENCE [LARGE SCALE GENOMIC DNA]</scope>
    <source>
        <strain evidence="6 7">CECT 8575</strain>
    </source>
</reference>
<dbReference type="Pfam" id="PF00196">
    <property type="entry name" value="GerE"/>
    <property type="match status" value="1"/>
</dbReference>
<dbReference type="PRINTS" id="PR00038">
    <property type="entry name" value="HTHLUXR"/>
</dbReference>
<dbReference type="InterPro" id="IPR027417">
    <property type="entry name" value="P-loop_NTPase"/>
</dbReference>
<feature type="region of interest" description="Disordered" evidence="4">
    <location>
        <begin position="758"/>
        <end position="781"/>
    </location>
</feature>
<name>A0A368VG79_9ACTN</name>
<dbReference type="SUPFAM" id="SSF46894">
    <property type="entry name" value="C-terminal effector domain of the bipartite response regulators"/>
    <property type="match status" value="1"/>
</dbReference>
<dbReference type="Proteomes" id="UP000253495">
    <property type="component" value="Unassembled WGS sequence"/>
</dbReference>
<dbReference type="PANTHER" id="PTHR44688">
    <property type="entry name" value="DNA-BINDING TRANSCRIPTIONAL ACTIVATOR DEVR_DOSR"/>
    <property type="match status" value="1"/>
</dbReference>
<evidence type="ECO:0000256" key="4">
    <source>
        <dbReference type="SAM" id="MobiDB-lite"/>
    </source>
</evidence>
<dbReference type="SMART" id="SM00421">
    <property type="entry name" value="HTH_LUXR"/>
    <property type="match status" value="1"/>
</dbReference>
<proteinExistence type="predicted"/>
<dbReference type="InterPro" id="IPR011990">
    <property type="entry name" value="TPR-like_helical_dom_sf"/>
</dbReference>
<dbReference type="InterPro" id="IPR036388">
    <property type="entry name" value="WH-like_DNA-bd_sf"/>
</dbReference>
<keyword evidence="3" id="KW-0804">Transcription</keyword>
<evidence type="ECO:0000256" key="2">
    <source>
        <dbReference type="ARBA" id="ARBA00023125"/>
    </source>
</evidence>
<dbReference type="SUPFAM" id="SSF52540">
    <property type="entry name" value="P-loop containing nucleoside triphosphate hydrolases"/>
    <property type="match status" value="1"/>
</dbReference>
<dbReference type="PANTHER" id="PTHR44688:SF16">
    <property type="entry name" value="DNA-BINDING TRANSCRIPTIONAL ACTIVATOR DEVR_DOSR"/>
    <property type="match status" value="1"/>
</dbReference>
<evidence type="ECO:0000256" key="3">
    <source>
        <dbReference type="ARBA" id="ARBA00023163"/>
    </source>
</evidence>
<evidence type="ECO:0000256" key="1">
    <source>
        <dbReference type="ARBA" id="ARBA00023015"/>
    </source>
</evidence>
<evidence type="ECO:0000313" key="6">
    <source>
        <dbReference type="EMBL" id="RCW40258.1"/>
    </source>
</evidence>
<dbReference type="PROSITE" id="PS50043">
    <property type="entry name" value="HTH_LUXR_2"/>
    <property type="match status" value="1"/>
</dbReference>
<dbReference type="AlphaFoldDB" id="A0A368VG79"/>
<gene>
    <name evidence="6" type="ORF">DFQ14_112140</name>
</gene>
<keyword evidence="7" id="KW-1185">Reference proteome</keyword>
<dbReference type="Gene3D" id="1.10.10.10">
    <property type="entry name" value="Winged helix-like DNA-binding domain superfamily/Winged helix DNA-binding domain"/>
    <property type="match status" value="1"/>
</dbReference>
<keyword evidence="2" id="KW-0238">DNA-binding</keyword>
<comment type="caution">
    <text evidence="6">The sequence shown here is derived from an EMBL/GenBank/DDBJ whole genome shotgun (WGS) entry which is preliminary data.</text>
</comment>
<organism evidence="6 7">
    <name type="scientific">Halopolyspora algeriensis</name>
    <dbReference type="NCBI Taxonomy" id="1500506"/>
    <lineage>
        <taxon>Bacteria</taxon>
        <taxon>Bacillati</taxon>
        <taxon>Actinomycetota</taxon>
        <taxon>Actinomycetes</taxon>
        <taxon>Actinomycetes incertae sedis</taxon>
        <taxon>Halopolyspora</taxon>
    </lineage>
</organism>
<dbReference type="EMBL" id="QPJC01000012">
    <property type="protein sequence ID" value="RCW40258.1"/>
    <property type="molecule type" value="Genomic_DNA"/>
</dbReference>
<evidence type="ECO:0000313" key="7">
    <source>
        <dbReference type="Proteomes" id="UP000253495"/>
    </source>
</evidence>
<dbReference type="GO" id="GO:0006355">
    <property type="term" value="P:regulation of DNA-templated transcription"/>
    <property type="evidence" value="ECO:0007669"/>
    <property type="project" value="InterPro"/>
</dbReference>
<dbReference type="InterPro" id="IPR000792">
    <property type="entry name" value="Tscrpt_reg_LuxR_C"/>
</dbReference>
<dbReference type="GO" id="GO:0003677">
    <property type="term" value="F:DNA binding"/>
    <property type="evidence" value="ECO:0007669"/>
    <property type="project" value="UniProtKB-KW"/>
</dbReference>
<sequence length="843" mass="89110">MNHPTVAPPAPGTAVSATALRRLVATDPAAPVIAGVQGAGGYGKTTLLGELARIYRDAGITVCDSTSIPVDPSGAAVLVDDAHRLDEATLHALRELAQNTSARLIVTYRPWPRPTALAALVGALGQHTRPILLDGLSRQEIVEQAETALGDRATSELVEYLHSWTAGVPRLVSRLLSTGNPAGLGPDGKPGTPRAAFDLFHHDLDQFDEPVRDCLTAMAVGAAPHPALLASTLGVTSTAVAEAMPAIRASGLVDAHDGLLPVAREAVLALTPWEQRFDMLRQLVHIQLDRGGPVLELVRPLLNAELAPLPEPALATAFEKAGDEAWPDSPKLAVRLFDAAVSAGATVTSVSARRARAAAAAGNLDEALRTADRVIVDDTTDDRALGIQVAATVLAHRGQLARSTELCRWSMEHVRWSGDAAFAVVGLLGTGRPEEAGQLLRSSADTGPPTTLSGTATQLAEGMYESVGGSAAAALSTLVRSASLAEPVGPAVLLPDTPAAVAAVVALHCGEFDVAESMTDRAIESGIGGPLLRSRHRLLSAWVPLLRGDTMAARTKLADVYQEVDALATRDRLTAIAIEAGIANRDNDMAALADVRGRARKIVAEHPVDLFTLLPLGELVSAAARLRDREWLAPYLRQAQDLLTGLDTPPLWSAMLHWKCLQAAIVMEQPEQAREHAGTLEGMAQHNSLSAAMADGARVWLEILAGEIDQDTTERTARALHAVGLPWDGANLAGQAAVRTTDRRVMLALLECARSLQGKAPRPQKHPAGDRNGHAADAGGMGLLSGREKEVAELVLAGYTYKQVGKRLFISAKTVEHHIGRIKQRLGCTTREELLTQLRTLLG</sequence>
<evidence type="ECO:0000259" key="5">
    <source>
        <dbReference type="PROSITE" id="PS50043"/>
    </source>
</evidence>